<keyword evidence="3" id="KW-1185">Reference proteome</keyword>
<accession>A0ABT9XJ84</accession>
<evidence type="ECO:0000259" key="1">
    <source>
        <dbReference type="Pfam" id="PF12867"/>
    </source>
</evidence>
<evidence type="ECO:0000313" key="3">
    <source>
        <dbReference type="Proteomes" id="UP001232973"/>
    </source>
</evidence>
<gene>
    <name evidence="2" type="ORF">J2S03_002126</name>
</gene>
<dbReference type="InterPro" id="IPR024775">
    <property type="entry name" value="DinB-like"/>
</dbReference>
<dbReference type="InterPro" id="IPR034660">
    <property type="entry name" value="DinB/YfiT-like"/>
</dbReference>
<dbReference type="Pfam" id="PF12867">
    <property type="entry name" value="DinB_2"/>
    <property type="match status" value="1"/>
</dbReference>
<feature type="domain" description="DinB-like" evidence="1">
    <location>
        <begin position="11"/>
        <end position="150"/>
    </location>
</feature>
<organism evidence="2 3">
    <name type="scientific">Alicyclobacillus cycloheptanicus</name>
    <dbReference type="NCBI Taxonomy" id="1457"/>
    <lineage>
        <taxon>Bacteria</taxon>
        <taxon>Bacillati</taxon>
        <taxon>Bacillota</taxon>
        <taxon>Bacilli</taxon>
        <taxon>Bacillales</taxon>
        <taxon>Alicyclobacillaceae</taxon>
        <taxon>Alicyclobacillus</taxon>
    </lineage>
</organism>
<sequence>MATVKEITQELSRLHDALVEEAQKVKPEALHFHPAEDAWSVAQIMAHVAEFEHFFSTDVLRVKANPGTRFGRTIEHAERLQAVALTGTETWEALLEGLSRSKEEMLRNLNQLTDADLSIEGTNPKFGTQTIEWEIGHFLTEHLEKHAGQIRRTYQAYLDQQQ</sequence>
<dbReference type="EMBL" id="JAUSTP010000016">
    <property type="protein sequence ID" value="MDQ0190262.1"/>
    <property type="molecule type" value="Genomic_DNA"/>
</dbReference>
<dbReference type="Proteomes" id="UP001232973">
    <property type="component" value="Unassembled WGS sequence"/>
</dbReference>
<comment type="caution">
    <text evidence="2">The sequence shown here is derived from an EMBL/GenBank/DDBJ whole genome shotgun (WGS) entry which is preliminary data.</text>
</comment>
<name>A0ABT9XJ84_9BACL</name>
<protein>
    <submittedName>
        <fullName evidence="2">Damage-inducible protein DinB</fullName>
    </submittedName>
</protein>
<evidence type="ECO:0000313" key="2">
    <source>
        <dbReference type="EMBL" id="MDQ0190262.1"/>
    </source>
</evidence>
<dbReference type="Gene3D" id="1.20.120.450">
    <property type="entry name" value="dinb family like domain"/>
    <property type="match status" value="1"/>
</dbReference>
<reference evidence="2 3" key="1">
    <citation type="submission" date="2023-07" db="EMBL/GenBank/DDBJ databases">
        <title>Genomic Encyclopedia of Type Strains, Phase IV (KMG-IV): sequencing the most valuable type-strain genomes for metagenomic binning, comparative biology and taxonomic classification.</title>
        <authorList>
            <person name="Goeker M."/>
        </authorList>
    </citation>
    <scope>NUCLEOTIDE SEQUENCE [LARGE SCALE GENOMIC DNA]</scope>
    <source>
        <strain evidence="2 3">DSM 4006</strain>
    </source>
</reference>
<dbReference type="SUPFAM" id="SSF109854">
    <property type="entry name" value="DinB/YfiT-like putative metalloenzymes"/>
    <property type="match status" value="1"/>
</dbReference>
<proteinExistence type="predicted"/>